<reference evidence="4" key="1">
    <citation type="journal article" date="2019" name="Int. J. Syst. Evol. Microbiol.">
        <title>The Global Catalogue of Microorganisms (GCM) 10K type strain sequencing project: providing services to taxonomists for standard genome sequencing and annotation.</title>
        <authorList>
            <consortium name="The Broad Institute Genomics Platform"/>
            <consortium name="The Broad Institute Genome Sequencing Center for Infectious Disease"/>
            <person name="Wu L."/>
            <person name="Ma J."/>
        </authorList>
    </citation>
    <scope>NUCLEOTIDE SEQUENCE [LARGE SCALE GENOMIC DNA]</scope>
    <source>
        <strain evidence="4">KACC 14249</strain>
    </source>
</reference>
<evidence type="ECO:0000313" key="4">
    <source>
        <dbReference type="Proteomes" id="UP001596189"/>
    </source>
</evidence>
<dbReference type="RefSeq" id="WP_345718014.1">
    <property type="nucleotide sequence ID" value="NZ_BAABFP010000008.1"/>
</dbReference>
<evidence type="ECO:0000259" key="2">
    <source>
        <dbReference type="Pfam" id="PF08327"/>
    </source>
</evidence>
<dbReference type="InterPro" id="IPR013538">
    <property type="entry name" value="ASHA1/2-like_C"/>
</dbReference>
<dbReference type="CDD" id="cd07826">
    <property type="entry name" value="SRPBCC_CalC_Aha1-like_9"/>
    <property type="match status" value="1"/>
</dbReference>
<dbReference type="Proteomes" id="UP001596189">
    <property type="component" value="Unassembled WGS sequence"/>
</dbReference>
<comment type="caution">
    <text evidence="3">The sequence shown here is derived from an EMBL/GenBank/DDBJ whole genome shotgun (WGS) entry which is preliminary data.</text>
</comment>
<dbReference type="SUPFAM" id="SSF55961">
    <property type="entry name" value="Bet v1-like"/>
    <property type="match status" value="1"/>
</dbReference>
<dbReference type="InterPro" id="IPR023393">
    <property type="entry name" value="START-like_dom_sf"/>
</dbReference>
<evidence type="ECO:0000256" key="1">
    <source>
        <dbReference type="ARBA" id="ARBA00006817"/>
    </source>
</evidence>
<proteinExistence type="inferred from homology"/>
<feature type="domain" description="Activator of Hsp90 ATPase homologue 1/2-like C-terminal" evidence="2">
    <location>
        <begin position="27"/>
        <end position="158"/>
    </location>
</feature>
<name>A0ABW1JBL2_9ACTN</name>
<dbReference type="Pfam" id="PF08327">
    <property type="entry name" value="AHSA1"/>
    <property type="match status" value="1"/>
</dbReference>
<comment type="similarity">
    <text evidence="1">Belongs to the AHA1 family.</text>
</comment>
<dbReference type="EMBL" id="JBHSRD010000003">
    <property type="protein sequence ID" value="MFC6006529.1"/>
    <property type="molecule type" value="Genomic_DNA"/>
</dbReference>
<protein>
    <submittedName>
        <fullName evidence="3">SRPBCC family protein</fullName>
    </submittedName>
</protein>
<accession>A0ABW1JBL2</accession>
<gene>
    <name evidence="3" type="ORF">ACFQDO_05230</name>
</gene>
<sequence length="161" mass="18265">MTTTATHETRIEADPKLPTVKVVRDFDHPRDKVFRAWTDPELVARWMGPRNLEMTIEHWDLRTGGSYRYTAWREGERIAGFWGSFHDVREDRIVQTFSFDGAPDGVSLDTLTLEDLGDGRTRTTVLSVVESMEIRDMIMASGMDVGVVEGYEQLDELLAGG</sequence>
<evidence type="ECO:0000313" key="3">
    <source>
        <dbReference type="EMBL" id="MFC6006529.1"/>
    </source>
</evidence>
<organism evidence="3 4">
    <name type="scientific">Angustibacter luteus</name>
    <dbReference type="NCBI Taxonomy" id="658456"/>
    <lineage>
        <taxon>Bacteria</taxon>
        <taxon>Bacillati</taxon>
        <taxon>Actinomycetota</taxon>
        <taxon>Actinomycetes</taxon>
        <taxon>Kineosporiales</taxon>
        <taxon>Kineosporiaceae</taxon>
    </lineage>
</organism>
<keyword evidence="4" id="KW-1185">Reference proteome</keyword>
<dbReference type="Gene3D" id="3.30.530.20">
    <property type="match status" value="1"/>
</dbReference>